<dbReference type="PANTHER" id="PTHR45228:SF1">
    <property type="entry name" value="CYCLIC DI-GMP PHOSPHODIESTERASE TM_0186"/>
    <property type="match status" value="1"/>
</dbReference>
<evidence type="ECO:0000313" key="2">
    <source>
        <dbReference type="EMBL" id="SDX43240.1"/>
    </source>
</evidence>
<accession>A0A1H3BMN9</accession>
<dbReference type="EMBL" id="FNOW01000003">
    <property type="protein sequence ID" value="SDX43240.1"/>
    <property type="molecule type" value="Genomic_DNA"/>
</dbReference>
<dbReference type="Pfam" id="PF13487">
    <property type="entry name" value="HD_5"/>
    <property type="match status" value="1"/>
</dbReference>
<sequence length="283" mass="31297">MYEDQSLDRLRTVVELIANGDYSAVSTLLEMTANSDVSPNIAALAEAFSLMLVQIEAREWHQELLIKQLLAANLEMLELLGAMVAKRDSDTSAHNYRVTMYSVRLAEAMGLDRADIRSLIKGAFLHDIGKIAIPDSILLKPNRLDEQEFAIMRTHVAHGLDIVGRSSWLKDAMDVVGYHHEKYDGSGYSTGLAGEAIPLTARVFAIVDVFDALTSLRPYKGSMRVEEALTIITESSGTHFAPEVVAAFTPLALTLYESLHQLDEPALIQAMRELVASYFEETP</sequence>
<name>A0A1H3BMN9_ALLWA</name>
<dbReference type="InterPro" id="IPR037522">
    <property type="entry name" value="HD_GYP_dom"/>
</dbReference>
<dbReference type="InterPro" id="IPR003607">
    <property type="entry name" value="HD/PDEase_dom"/>
</dbReference>
<keyword evidence="3" id="KW-1185">Reference proteome</keyword>
<organism evidence="2 3">
    <name type="scientific">Allochromatium warmingii</name>
    <name type="common">Chromatium warmingii</name>
    <dbReference type="NCBI Taxonomy" id="61595"/>
    <lineage>
        <taxon>Bacteria</taxon>
        <taxon>Pseudomonadati</taxon>
        <taxon>Pseudomonadota</taxon>
        <taxon>Gammaproteobacteria</taxon>
        <taxon>Chromatiales</taxon>
        <taxon>Chromatiaceae</taxon>
        <taxon>Allochromatium</taxon>
    </lineage>
</organism>
<dbReference type="Proteomes" id="UP000198672">
    <property type="component" value="Unassembled WGS sequence"/>
</dbReference>
<dbReference type="InterPro" id="IPR052020">
    <property type="entry name" value="Cyclic_di-GMP/3'3'-cGAMP_PDE"/>
</dbReference>
<evidence type="ECO:0000259" key="1">
    <source>
        <dbReference type="PROSITE" id="PS51832"/>
    </source>
</evidence>
<dbReference type="RefSeq" id="WP_091331857.1">
    <property type="nucleotide sequence ID" value="NZ_FNOW01000003.1"/>
</dbReference>
<reference evidence="3" key="1">
    <citation type="submission" date="2016-10" db="EMBL/GenBank/DDBJ databases">
        <authorList>
            <person name="Varghese N."/>
            <person name="Submissions S."/>
        </authorList>
    </citation>
    <scope>NUCLEOTIDE SEQUENCE [LARGE SCALE GENOMIC DNA]</scope>
    <source>
        <strain evidence="3">DSM 173</strain>
    </source>
</reference>
<dbReference type="GO" id="GO:0008081">
    <property type="term" value="F:phosphoric diester hydrolase activity"/>
    <property type="evidence" value="ECO:0007669"/>
    <property type="project" value="UniProtKB-ARBA"/>
</dbReference>
<dbReference type="SMART" id="SM00471">
    <property type="entry name" value="HDc"/>
    <property type="match status" value="1"/>
</dbReference>
<dbReference type="OrthoDB" id="9802066at2"/>
<gene>
    <name evidence="2" type="ORF">SAMN05421644_10390</name>
</gene>
<protein>
    <submittedName>
        <fullName evidence="2">HD domain-containing protein</fullName>
    </submittedName>
</protein>
<proteinExistence type="predicted"/>
<evidence type="ECO:0000313" key="3">
    <source>
        <dbReference type="Proteomes" id="UP000198672"/>
    </source>
</evidence>
<dbReference type="CDD" id="cd00077">
    <property type="entry name" value="HDc"/>
    <property type="match status" value="1"/>
</dbReference>
<dbReference type="STRING" id="61595.SAMN05421644_10390"/>
<feature type="domain" description="HD-GYP" evidence="1">
    <location>
        <begin position="69"/>
        <end position="264"/>
    </location>
</feature>
<dbReference type="SUPFAM" id="SSF109604">
    <property type="entry name" value="HD-domain/PDEase-like"/>
    <property type="match status" value="1"/>
</dbReference>
<dbReference type="PROSITE" id="PS51832">
    <property type="entry name" value="HD_GYP"/>
    <property type="match status" value="1"/>
</dbReference>
<dbReference type="AlphaFoldDB" id="A0A1H3BMN9"/>
<dbReference type="Gene3D" id="1.10.3210.10">
    <property type="entry name" value="Hypothetical protein af1432"/>
    <property type="match status" value="1"/>
</dbReference>
<dbReference type="PANTHER" id="PTHR45228">
    <property type="entry name" value="CYCLIC DI-GMP PHOSPHODIESTERASE TM_0186-RELATED"/>
    <property type="match status" value="1"/>
</dbReference>